<keyword evidence="1" id="KW-1133">Transmembrane helix</keyword>
<keyword evidence="1" id="KW-0812">Transmembrane</keyword>
<dbReference type="RefSeq" id="WP_268849868.1">
    <property type="nucleotide sequence ID" value="NZ_CP114006.1"/>
</dbReference>
<keyword evidence="3" id="KW-1185">Reference proteome</keyword>
<evidence type="ECO:0000256" key="1">
    <source>
        <dbReference type="SAM" id="Phobius"/>
    </source>
</evidence>
<accession>A0ABY7BVI4</accession>
<evidence type="ECO:0000313" key="3">
    <source>
        <dbReference type="Proteomes" id="UP001164727"/>
    </source>
</evidence>
<evidence type="ECO:0000313" key="2">
    <source>
        <dbReference type="EMBL" id="WAN63686.1"/>
    </source>
</evidence>
<keyword evidence="1" id="KW-0472">Membrane</keyword>
<name>A0ABY7BVI4_9MOLU</name>
<organism evidence="2 3">
    <name type="scientific">Candidatus Phytoplasma rubi</name>
    <dbReference type="NCBI Taxonomy" id="399025"/>
    <lineage>
        <taxon>Bacteria</taxon>
        <taxon>Bacillati</taxon>
        <taxon>Mycoplasmatota</taxon>
        <taxon>Mollicutes</taxon>
        <taxon>Acholeplasmatales</taxon>
        <taxon>Acholeplasmataceae</taxon>
        <taxon>Candidatus Phytoplasma</taxon>
        <taxon>16SrV (Elm yellows group)</taxon>
    </lineage>
</organism>
<proteinExistence type="predicted"/>
<dbReference type="Proteomes" id="UP001164727">
    <property type="component" value="Chromosome"/>
</dbReference>
<feature type="transmembrane region" description="Helical" evidence="1">
    <location>
        <begin position="20"/>
        <end position="41"/>
    </location>
</feature>
<protein>
    <submittedName>
        <fullName evidence="2">Metal ABC transporter permease</fullName>
    </submittedName>
</protein>
<reference evidence="2 3" key="1">
    <citation type="journal article" date="2023" name="Microbiol. Resour. Announc.">
        <title>Complete Genome of 'Candidatus Phytoplasma rubi' RS, a Phytopathogenic Bacterium Associated with Rubus Stunt Disease.</title>
        <authorList>
            <person name="Duckeck D."/>
            <person name="Zubert C."/>
            <person name="Bohm J.W."/>
            <person name="Carminati G."/>
            <person name="Schneider B."/>
            <person name="Kube M."/>
        </authorList>
    </citation>
    <scope>NUCLEOTIDE SEQUENCE [LARGE SCALE GENOMIC DNA]</scope>
    <source>
        <strain evidence="2 3">RS</strain>
    </source>
</reference>
<dbReference type="EMBL" id="CP114006">
    <property type="protein sequence ID" value="WAN63686.1"/>
    <property type="molecule type" value="Genomic_DNA"/>
</dbReference>
<gene>
    <name evidence="2" type="ORF">RS022_08990</name>
</gene>
<sequence>MNIDDVKSFFSLLNTYTTFKIFIGSFLLGITSGILGIFINLKKNP</sequence>